<dbReference type="InterPro" id="IPR050430">
    <property type="entry name" value="Peptidase_S1"/>
</dbReference>
<evidence type="ECO:0000256" key="9">
    <source>
        <dbReference type="RuleBase" id="RU363034"/>
    </source>
</evidence>
<dbReference type="InterPro" id="IPR018114">
    <property type="entry name" value="TRYPSIN_HIS"/>
</dbReference>
<comment type="similarity">
    <text evidence="2">Belongs to the peptidase S1 family.</text>
</comment>
<dbReference type="InterPro" id="IPR033116">
    <property type="entry name" value="TRYPSIN_SER"/>
</dbReference>
<evidence type="ECO:0000256" key="10">
    <source>
        <dbReference type="SAM" id="SignalP"/>
    </source>
</evidence>
<keyword evidence="4 9" id="KW-0645">Protease</keyword>
<dbReference type="FunFam" id="2.40.10.10:FF:000047">
    <property type="entry name" value="Trypsin eta"/>
    <property type="match status" value="1"/>
</dbReference>
<dbReference type="Proteomes" id="UP001497644">
    <property type="component" value="Chromosome 4"/>
</dbReference>
<dbReference type="GO" id="GO:0016485">
    <property type="term" value="P:protein processing"/>
    <property type="evidence" value="ECO:0007669"/>
    <property type="project" value="UniProtKB-ARBA"/>
</dbReference>
<evidence type="ECO:0000256" key="7">
    <source>
        <dbReference type="ARBA" id="ARBA00023157"/>
    </source>
</evidence>
<evidence type="ECO:0000256" key="1">
    <source>
        <dbReference type="ARBA" id="ARBA00004239"/>
    </source>
</evidence>
<dbReference type="PRINTS" id="PR00722">
    <property type="entry name" value="CHYMOTRYPSIN"/>
</dbReference>
<keyword evidence="13" id="KW-1185">Reference proteome</keyword>
<keyword evidence="3" id="KW-0964">Secreted</keyword>
<keyword evidence="7" id="KW-1015">Disulfide bond</keyword>
<proteinExistence type="inferred from homology"/>
<dbReference type="Gene3D" id="2.40.10.10">
    <property type="entry name" value="Trypsin-like serine proteases"/>
    <property type="match status" value="2"/>
</dbReference>
<keyword evidence="5 9" id="KW-0378">Hydrolase</keyword>
<dbReference type="CDD" id="cd00190">
    <property type="entry name" value="Tryp_SPc"/>
    <property type="match status" value="1"/>
</dbReference>
<evidence type="ECO:0000256" key="2">
    <source>
        <dbReference type="ARBA" id="ARBA00007664"/>
    </source>
</evidence>
<dbReference type="SMART" id="SM00020">
    <property type="entry name" value="Tryp_SPc"/>
    <property type="match status" value="1"/>
</dbReference>
<evidence type="ECO:0000256" key="6">
    <source>
        <dbReference type="ARBA" id="ARBA00022825"/>
    </source>
</evidence>
<feature type="chain" id="PRO_5043943164" description="chymotrypsin" evidence="10">
    <location>
        <begin position="20"/>
        <end position="248"/>
    </location>
</feature>
<feature type="signal peptide" evidence="10">
    <location>
        <begin position="1"/>
        <end position="19"/>
    </location>
</feature>
<dbReference type="SUPFAM" id="SSF50494">
    <property type="entry name" value="Trypsin-like serine proteases"/>
    <property type="match status" value="1"/>
</dbReference>
<keyword evidence="10" id="KW-0732">Signal</keyword>
<evidence type="ECO:0000313" key="13">
    <source>
        <dbReference type="Proteomes" id="UP001497644"/>
    </source>
</evidence>
<organism evidence="12 13">
    <name type="scientific">Lasius platythorax</name>
    <dbReference type="NCBI Taxonomy" id="488582"/>
    <lineage>
        <taxon>Eukaryota</taxon>
        <taxon>Metazoa</taxon>
        <taxon>Ecdysozoa</taxon>
        <taxon>Arthropoda</taxon>
        <taxon>Hexapoda</taxon>
        <taxon>Insecta</taxon>
        <taxon>Pterygota</taxon>
        <taxon>Neoptera</taxon>
        <taxon>Endopterygota</taxon>
        <taxon>Hymenoptera</taxon>
        <taxon>Apocrita</taxon>
        <taxon>Aculeata</taxon>
        <taxon>Formicoidea</taxon>
        <taxon>Formicidae</taxon>
        <taxon>Formicinae</taxon>
        <taxon>Lasius</taxon>
        <taxon>Lasius</taxon>
    </lineage>
</organism>
<dbReference type="InterPro" id="IPR043504">
    <property type="entry name" value="Peptidase_S1_PA_chymotrypsin"/>
</dbReference>
<protein>
    <recommendedName>
        <fullName evidence="8">chymotrypsin</fullName>
        <ecNumber evidence="8">3.4.21.1</ecNumber>
    </recommendedName>
</protein>
<name>A0AAV2NSI5_9HYME</name>
<dbReference type="PROSITE" id="PS00134">
    <property type="entry name" value="TRYPSIN_HIS"/>
    <property type="match status" value="1"/>
</dbReference>
<dbReference type="InterPro" id="IPR001314">
    <property type="entry name" value="Peptidase_S1A"/>
</dbReference>
<comment type="subcellular location">
    <subcellularLocation>
        <location evidence="1">Secreted</location>
        <location evidence="1">Extracellular space</location>
    </subcellularLocation>
</comment>
<dbReference type="EMBL" id="OZ034827">
    <property type="protein sequence ID" value="CAL1683361.1"/>
    <property type="molecule type" value="Genomic_DNA"/>
</dbReference>
<reference evidence="12" key="1">
    <citation type="submission" date="2024-04" db="EMBL/GenBank/DDBJ databases">
        <authorList>
            <consortium name="Molecular Ecology Group"/>
        </authorList>
    </citation>
    <scope>NUCLEOTIDE SEQUENCE</scope>
</reference>
<dbReference type="EC" id="3.4.21.1" evidence="8"/>
<dbReference type="GO" id="GO:0004252">
    <property type="term" value="F:serine-type endopeptidase activity"/>
    <property type="evidence" value="ECO:0007669"/>
    <property type="project" value="UniProtKB-EC"/>
</dbReference>
<evidence type="ECO:0000256" key="3">
    <source>
        <dbReference type="ARBA" id="ARBA00022525"/>
    </source>
</evidence>
<dbReference type="PROSITE" id="PS50240">
    <property type="entry name" value="TRYPSIN_DOM"/>
    <property type="match status" value="1"/>
</dbReference>
<feature type="domain" description="Peptidase S1" evidence="11">
    <location>
        <begin position="25"/>
        <end position="248"/>
    </location>
</feature>
<keyword evidence="6 9" id="KW-0720">Serine protease</keyword>
<dbReference type="Pfam" id="PF00089">
    <property type="entry name" value="Trypsin"/>
    <property type="match status" value="1"/>
</dbReference>
<dbReference type="PANTHER" id="PTHR24276">
    <property type="entry name" value="POLYSERASE-RELATED"/>
    <property type="match status" value="1"/>
</dbReference>
<evidence type="ECO:0000256" key="8">
    <source>
        <dbReference type="ARBA" id="ARBA00044036"/>
    </source>
</evidence>
<sequence length="248" mass="26485">MLPLAIFLLVGVFTQQTFADEPEAIVGGTPAGVGEFPWQVSLNLNGGHMCGGSIIAPTKILTAAHCVHGSVRAPYNNFRILTGTIDPTRGQFHRVRNVRVHPNYSDSERNAWVNDIAVITLESPIQYNQYQSPIALTDSLPAPGTLTTLSGWGMTSATGPAARTLLKMNQAIVSLSECQQSHYGMPLTNSHLCAYNRRGIGACMGDSGGPLIATGKQVGVVSWSSPCAVGVPDVYTSVYQHRSFIQSS</sequence>
<dbReference type="GO" id="GO:0005576">
    <property type="term" value="C:extracellular region"/>
    <property type="evidence" value="ECO:0007669"/>
    <property type="project" value="UniProtKB-SubCell"/>
</dbReference>
<accession>A0AAV2NSI5</accession>
<evidence type="ECO:0000256" key="4">
    <source>
        <dbReference type="ARBA" id="ARBA00022670"/>
    </source>
</evidence>
<evidence type="ECO:0000259" key="11">
    <source>
        <dbReference type="PROSITE" id="PS50240"/>
    </source>
</evidence>
<evidence type="ECO:0000256" key="5">
    <source>
        <dbReference type="ARBA" id="ARBA00022801"/>
    </source>
</evidence>
<dbReference type="PANTHER" id="PTHR24276:SF98">
    <property type="entry name" value="FI18310P1-RELATED"/>
    <property type="match status" value="1"/>
</dbReference>
<dbReference type="AlphaFoldDB" id="A0AAV2NSI5"/>
<evidence type="ECO:0000313" key="12">
    <source>
        <dbReference type="EMBL" id="CAL1683361.1"/>
    </source>
</evidence>
<gene>
    <name evidence="12" type="ORF">LPLAT_LOCUS9102</name>
</gene>
<dbReference type="InterPro" id="IPR001254">
    <property type="entry name" value="Trypsin_dom"/>
</dbReference>
<dbReference type="PROSITE" id="PS00135">
    <property type="entry name" value="TRYPSIN_SER"/>
    <property type="match status" value="1"/>
</dbReference>
<dbReference type="InterPro" id="IPR009003">
    <property type="entry name" value="Peptidase_S1_PA"/>
</dbReference>